<evidence type="ECO:0000256" key="1">
    <source>
        <dbReference type="ARBA" id="ARBA00008072"/>
    </source>
</evidence>
<dbReference type="GeneID" id="89924967"/>
<comment type="caution">
    <text evidence="5">The sequence shown here is derived from an EMBL/GenBank/DDBJ whole genome shotgun (WGS) entry which is preliminary data.</text>
</comment>
<keyword evidence="3" id="KW-0560">Oxidoreductase</keyword>
<dbReference type="RefSeq" id="XP_064660828.1">
    <property type="nucleotide sequence ID" value="XM_064800877.1"/>
</dbReference>
<sequence length="346" mass="37138">MKAIKATTLGHAEIVEVPEPEVKANTILVRPSYVGINPCDHMVTDYLSHWHQDQILGCDYSGTVEEVGSDVETTLKPGDKVFGPLAAGAAYDHSRGAFGELLPAYGDLCFAKPTSISEAGAASLGIALSTIAVSFYSDFGLPLPDENPESGRGKPFFVYGGSTTTGLLAIQFAKLSGFRVLTVCSPKNFELVKSRGADEAYDYHDLEDCAKEIKVSVGDSLKYAYCCVTSVEAPKLCAEVLTPTGAKFVTIAGPMPERGGIYSHFTFGQSVMAESYKTFAGRTPQTAERKELGLRVWRMAVKLLEEGKLKPPPLEVREGLEGALQGIADLREGKVSGKKIVSRMGL</sequence>
<reference evidence="5 6" key="1">
    <citation type="submission" date="2023-08" db="EMBL/GenBank/DDBJ databases">
        <title>Black Yeasts Isolated from many extreme environments.</title>
        <authorList>
            <person name="Coleine C."/>
            <person name="Stajich J.E."/>
            <person name="Selbmann L."/>
        </authorList>
    </citation>
    <scope>NUCLEOTIDE SEQUENCE [LARGE SCALE GENOMIC DNA]</scope>
    <source>
        <strain evidence="5 6">CCFEE 5935</strain>
    </source>
</reference>
<evidence type="ECO:0000313" key="6">
    <source>
        <dbReference type="Proteomes" id="UP001337655"/>
    </source>
</evidence>
<accession>A0AAV9PIH3</accession>
<dbReference type="SMART" id="SM00829">
    <property type="entry name" value="PKS_ER"/>
    <property type="match status" value="1"/>
</dbReference>
<dbReference type="EMBL" id="JAVRRT010000005">
    <property type="protein sequence ID" value="KAK5171984.1"/>
    <property type="molecule type" value="Genomic_DNA"/>
</dbReference>
<evidence type="ECO:0000259" key="4">
    <source>
        <dbReference type="SMART" id="SM00829"/>
    </source>
</evidence>
<name>A0AAV9PIH3_9PEZI</name>
<gene>
    <name evidence="5" type="ORF">LTR77_003621</name>
</gene>
<dbReference type="CDD" id="cd08249">
    <property type="entry name" value="enoyl_reductase_like"/>
    <property type="match status" value="1"/>
</dbReference>
<dbReference type="PANTHER" id="PTHR45348">
    <property type="entry name" value="HYPOTHETICAL OXIDOREDUCTASE (EUROFUNG)"/>
    <property type="match status" value="1"/>
</dbReference>
<dbReference type="SUPFAM" id="SSF51735">
    <property type="entry name" value="NAD(P)-binding Rossmann-fold domains"/>
    <property type="match status" value="1"/>
</dbReference>
<dbReference type="Gene3D" id="3.40.50.720">
    <property type="entry name" value="NAD(P)-binding Rossmann-like Domain"/>
    <property type="match status" value="1"/>
</dbReference>
<dbReference type="InterPro" id="IPR036291">
    <property type="entry name" value="NAD(P)-bd_dom_sf"/>
</dbReference>
<dbReference type="Proteomes" id="UP001337655">
    <property type="component" value="Unassembled WGS sequence"/>
</dbReference>
<evidence type="ECO:0000313" key="5">
    <source>
        <dbReference type="EMBL" id="KAK5171984.1"/>
    </source>
</evidence>
<dbReference type="InterPro" id="IPR020843">
    <property type="entry name" value="ER"/>
</dbReference>
<dbReference type="GO" id="GO:0016651">
    <property type="term" value="F:oxidoreductase activity, acting on NAD(P)H"/>
    <property type="evidence" value="ECO:0007669"/>
    <property type="project" value="InterPro"/>
</dbReference>
<dbReference type="Pfam" id="PF08240">
    <property type="entry name" value="ADH_N"/>
    <property type="match status" value="1"/>
</dbReference>
<dbReference type="InterPro" id="IPR047122">
    <property type="entry name" value="Trans-enoyl_RdTase-like"/>
</dbReference>
<dbReference type="Pfam" id="PF00107">
    <property type="entry name" value="ADH_zinc_N"/>
    <property type="match status" value="1"/>
</dbReference>
<evidence type="ECO:0000256" key="2">
    <source>
        <dbReference type="ARBA" id="ARBA00011245"/>
    </source>
</evidence>
<comment type="similarity">
    <text evidence="1">Belongs to the zinc-containing alcohol dehydrogenase family.</text>
</comment>
<proteinExistence type="inferred from homology"/>
<protein>
    <recommendedName>
        <fullName evidence="4">Enoyl reductase (ER) domain-containing protein</fullName>
    </recommendedName>
</protein>
<feature type="domain" description="Enoyl reductase (ER)" evidence="4">
    <location>
        <begin position="7"/>
        <end position="341"/>
    </location>
</feature>
<keyword evidence="6" id="KW-1185">Reference proteome</keyword>
<evidence type="ECO:0000256" key="3">
    <source>
        <dbReference type="ARBA" id="ARBA00023002"/>
    </source>
</evidence>
<dbReference type="Gene3D" id="3.90.180.10">
    <property type="entry name" value="Medium-chain alcohol dehydrogenases, catalytic domain"/>
    <property type="match status" value="1"/>
</dbReference>
<comment type="subunit">
    <text evidence="2">Monomer.</text>
</comment>
<organism evidence="5 6">
    <name type="scientific">Saxophila tyrrhenica</name>
    <dbReference type="NCBI Taxonomy" id="1690608"/>
    <lineage>
        <taxon>Eukaryota</taxon>
        <taxon>Fungi</taxon>
        <taxon>Dikarya</taxon>
        <taxon>Ascomycota</taxon>
        <taxon>Pezizomycotina</taxon>
        <taxon>Dothideomycetes</taxon>
        <taxon>Dothideomycetidae</taxon>
        <taxon>Mycosphaerellales</taxon>
        <taxon>Extremaceae</taxon>
        <taxon>Saxophila</taxon>
    </lineage>
</organism>
<dbReference type="InterPro" id="IPR011032">
    <property type="entry name" value="GroES-like_sf"/>
</dbReference>
<dbReference type="SUPFAM" id="SSF50129">
    <property type="entry name" value="GroES-like"/>
    <property type="match status" value="1"/>
</dbReference>
<dbReference type="InterPro" id="IPR013154">
    <property type="entry name" value="ADH-like_N"/>
</dbReference>
<dbReference type="InterPro" id="IPR013149">
    <property type="entry name" value="ADH-like_C"/>
</dbReference>
<dbReference type="PANTHER" id="PTHR45348:SF3">
    <property type="entry name" value="ENOYL REDUCTASE (ER) DOMAIN-CONTAINING PROTEIN"/>
    <property type="match status" value="1"/>
</dbReference>
<dbReference type="AlphaFoldDB" id="A0AAV9PIH3"/>